<dbReference type="Proteomes" id="UP001603857">
    <property type="component" value="Unassembled WGS sequence"/>
</dbReference>
<accession>A0ABD1LIL0</accession>
<protein>
    <submittedName>
        <fullName evidence="1">Uncharacterized protein</fullName>
    </submittedName>
</protein>
<comment type="caution">
    <text evidence="1">The sequence shown here is derived from an EMBL/GenBank/DDBJ whole genome shotgun (WGS) entry which is preliminary data.</text>
</comment>
<evidence type="ECO:0000313" key="1">
    <source>
        <dbReference type="EMBL" id="KAL2323369.1"/>
    </source>
</evidence>
<gene>
    <name evidence="1" type="ORF">Fmac_027748</name>
</gene>
<dbReference type="AlphaFoldDB" id="A0ABD1LIL0"/>
<keyword evidence="2" id="KW-1185">Reference proteome</keyword>
<sequence length="62" mass="7270">MGPQPIWLFPPFHCLYAFPVIFTPLKQSPLKGSPFYMILSIWESIICKNSKKISQVHCYRIK</sequence>
<organism evidence="1 2">
    <name type="scientific">Flemingia macrophylla</name>
    <dbReference type="NCBI Taxonomy" id="520843"/>
    <lineage>
        <taxon>Eukaryota</taxon>
        <taxon>Viridiplantae</taxon>
        <taxon>Streptophyta</taxon>
        <taxon>Embryophyta</taxon>
        <taxon>Tracheophyta</taxon>
        <taxon>Spermatophyta</taxon>
        <taxon>Magnoliopsida</taxon>
        <taxon>eudicotyledons</taxon>
        <taxon>Gunneridae</taxon>
        <taxon>Pentapetalae</taxon>
        <taxon>rosids</taxon>
        <taxon>fabids</taxon>
        <taxon>Fabales</taxon>
        <taxon>Fabaceae</taxon>
        <taxon>Papilionoideae</taxon>
        <taxon>50 kb inversion clade</taxon>
        <taxon>NPAAA clade</taxon>
        <taxon>indigoferoid/millettioid clade</taxon>
        <taxon>Phaseoleae</taxon>
        <taxon>Flemingia</taxon>
    </lineage>
</organism>
<reference evidence="1 2" key="1">
    <citation type="submission" date="2024-08" db="EMBL/GenBank/DDBJ databases">
        <title>Insights into the chromosomal genome structure of Flemingia macrophylla.</title>
        <authorList>
            <person name="Ding Y."/>
            <person name="Zhao Y."/>
            <person name="Bi W."/>
            <person name="Wu M."/>
            <person name="Zhao G."/>
            <person name="Gong Y."/>
            <person name="Li W."/>
            <person name="Zhang P."/>
        </authorList>
    </citation>
    <scope>NUCLEOTIDE SEQUENCE [LARGE SCALE GENOMIC DNA]</scope>
    <source>
        <strain evidence="1">DYQJB</strain>
        <tissue evidence="1">Leaf</tissue>
    </source>
</reference>
<proteinExistence type="predicted"/>
<evidence type="ECO:0000313" key="2">
    <source>
        <dbReference type="Proteomes" id="UP001603857"/>
    </source>
</evidence>
<name>A0ABD1LIL0_9FABA</name>
<dbReference type="EMBL" id="JBGMDY010000009">
    <property type="protein sequence ID" value="KAL2323369.1"/>
    <property type="molecule type" value="Genomic_DNA"/>
</dbReference>